<protein>
    <submittedName>
        <fullName evidence="2">NusG domain II-containing protein</fullName>
    </submittedName>
</protein>
<evidence type="ECO:0000313" key="2">
    <source>
        <dbReference type="EMBL" id="HIZ06549.1"/>
    </source>
</evidence>
<dbReference type="Gene3D" id="2.60.320.10">
    <property type="entry name" value="N-utilization substance G protein NusG, insert domain"/>
    <property type="match status" value="1"/>
</dbReference>
<reference evidence="2" key="2">
    <citation type="submission" date="2021-04" db="EMBL/GenBank/DDBJ databases">
        <authorList>
            <person name="Gilroy R."/>
        </authorList>
    </citation>
    <scope>NUCLEOTIDE SEQUENCE</scope>
    <source>
        <strain evidence="2">CHK192-9172</strain>
    </source>
</reference>
<reference evidence="2" key="1">
    <citation type="journal article" date="2021" name="PeerJ">
        <title>Extensive microbial diversity within the chicken gut microbiome revealed by metagenomics and culture.</title>
        <authorList>
            <person name="Gilroy R."/>
            <person name="Ravi A."/>
            <person name="Getino M."/>
            <person name="Pursley I."/>
            <person name="Horton D.L."/>
            <person name="Alikhan N.F."/>
            <person name="Baker D."/>
            <person name="Gharbi K."/>
            <person name="Hall N."/>
            <person name="Watson M."/>
            <person name="Adriaenssens E.M."/>
            <person name="Foster-Nyarko E."/>
            <person name="Jarju S."/>
            <person name="Secka A."/>
            <person name="Antonio M."/>
            <person name="Oren A."/>
            <person name="Chaudhuri R.R."/>
            <person name="La Ragione R."/>
            <person name="Hildebrand F."/>
            <person name="Pallen M.J."/>
        </authorList>
    </citation>
    <scope>NUCLEOTIDE SEQUENCE</scope>
    <source>
        <strain evidence="2">CHK192-9172</strain>
    </source>
</reference>
<sequence length="130" mass="14140">MENTGKRFSKRDAWLLAAAALVILVVFVIFRQFSGGSGSTVTVTVGGEVYGTYSLDEDQKIDIKINGTVTNVLVIRDHQADMTEADCPDQLCVRQKAISKDHETIVCLPNQVVAEVSNPNGENELDDVAN</sequence>
<dbReference type="CDD" id="cd09911">
    <property type="entry name" value="Lin0431_like"/>
    <property type="match status" value="1"/>
</dbReference>
<keyword evidence="1" id="KW-0812">Transmembrane</keyword>
<organism evidence="2 3">
    <name type="scientific">Candidatus Eubacterium avistercoris</name>
    <dbReference type="NCBI Taxonomy" id="2838567"/>
    <lineage>
        <taxon>Bacteria</taxon>
        <taxon>Bacillati</taxon>
        <taxon>Bacillota</taxon>
        <taxon>Clostridia</taxon>
        <taxon>Eubacteriales</taxon>
        <taxon>Eubacteriaceae</taxon>
        <taxon>Eubacterium</taxon>
    </lineage>
</organism>
<feature type="transmembrane region" description="Helical" evidence="1">
    <location>
        <begin position="12"/>
        <end position="30"/>
    </location>
</feature>
<evidence type="ECO:0000313" key="3">
    <source>
        <dbReference type="Proteomes" id="UP000824024"/>
    </source>
</evidence>
<dbReference type="Proteomes" id="UP000824024">
    <property type="component" value="Unassembled WGS sequence"/>
</dbReference>
<evidence type="ECO:0000256" key="1">
    <source>
        <dbReference type="SAM" id="Phobius"/>
    </source>
</evidence>
<dbReference type="Pfam" id="PF07009">
    <property type="entry name" value="NusG_II"/>
    <property type="match status" value="1"/>
</dbReference>
<comment type="caution">
    <text evidence="2">The sequence shown here is derived from an EMBL/GenBank/DDBJ whole genome shotgun (WGS) entry which is preliminary data.</text>
</comment>
<gene>
    <name evidence="2" type="ORF">IAA08_01280</name>
</gene>
<dbReference type="AlphaFoldDB" id="A0A9D2IEL1"/>
<proteinExistence type="predicted"/>
<dbReference type="InterPro" id="IPR038690">
    <property type="entry name" value="NusG_2_sf"/>
</dbReference>
<dbReference type="EMBL" id="DXCH01000035">
    <property type="protein sequence ID" value="HIZ06549.1"/>
    <property type="molecule type" value="Genomic_DNA"/>
</dbReference>
<keyword evidence="1" id="KW-1133">Transmembrane helix</keyword>
<keyword evidence="1" id="KW-0472">Membrane</keyword>
<accession>A0A9D2IEL1</accession>
<name>A0A9D2IEL1_9FIRM</name>